<dbReference type="Proteomes" id="UP001630127">
    <property type="component" value="Unassembled WGS sequence"/>
</dbReference>
<gene>
    <name evidence="1" type="ORF">ACH5RR_030234</name>
</gene>
<sequence length="107" mass="11853">MPPLPLPKCQEQSLMVNLHIFSTTSPESCIPEFFATTKNLEKLGIHGKLGPIVQTNGKSSLFDSLLQLELLENLKLHNDDVTCKLKAPNRAQVSCKAVKVESEKHKS</sequence>
<dbReference type="AlphaFoldDB" id="A0ABD2YV74"/>
<organism evidence="1 2">
    <name type="scientific">Cinchona calisaya</name>
    <dbReference type="NCBI Taxonomy" id="153742"/>
    <lineage>
        <taxon>Eukaryota</taxon>
        <taxon>Viridiplantae</taxon>
        <taxon>Streptophyta</taxon>
        <taxon>Embryophyta</taxon>
        <taxon>Tracheophyta</taxon>
        <taxon>Spermatophyta</taxon>
        <taxon>Magnoliopsida</taxon>
        <taxon>eudicotyledons</taxon>
        <taxon>Gunneridae</taxon>
        <taxon>Pentapetalae</taxon>
        <taxon>asterids</taxon>
        <taxon>lamiids</taxon>
        <taxon>Gentianales</taxon>
        <taxon>Rubiaceae</taxon>
        <taxon>Cinchonoideae</taxon>
        <taxon>Cinchoneae</taxon>
        <taxon>Cinchona</taxon>
    </lineage>
</organism>
<protein>
    <submittedName>
        <fullName evidence="1">Uncharacterized protein</fullName>
    </submittedName>
</protein>
<accession>A0ABD2YV74</accession>
<reference evidence="1 2" key="1">
    <citation type="submission" date="2024-11" db="EMBL/GenBank/DDBJ databases">
        <title>A near-complete genome assembly of Cinchona calisaya.</title>
        <authorList>
            <person name="Lian D.C."/>
            <person name="Zhao X.W."/>
            <person name="Wei L."/>
        </authorList>
    </citation>
    <scope>NUCLEOTIDE SEQUENCE [LARGE SCALE GENOMIC DNA]</scope>
    <source>
        <tissue evidence="1">Nenye</tissue>
    </source>
</reference>
<proteinExistence type="predicted"/>
<evidence type="ECO:0000313" key="1">
    <source>
        <dbReference type="EMBL" id="KAL3510833.1"/>
    </source>
</evidence>
<comment type="caution">
    <text evidence="1">The sequence shown here is derived from an EMBL/GenBank/DDBJ whole genome shotgun (WGS) entry which is preliminary data.</text>
</comment>
<name>A0ABD2YV74_9GENT</name>
<keyword evidence="2" id="KW-1185">Reference proteome</keyword>
<dbReference type="EMBL" id="JBJUIK010000012">
    <property type="protein sequence ID" value="KAL3510833.1"/>
    <property type="molecule type" value="Genomic_DNA"/>
</dbReference>
<evidence type="ECO:0000313" key="2">
    <source>
        <dbReference type="Proteomes" id="UP001630127"/>
    </source>
</evidence>